<dbReference type="GO" id="GO:0043743">
    <property type="term" value="F:LPPG:FO 2-phospho-L-lactate transferase activity"/>
    <property type="evidence" value="ECO:0007669"/>
    <property type="project" value="InterPro"/>
</dbReference>
<dbReference type="AlphaFoldDB" id="A0A165J6I0"/>
<evidence type="ECO:0000313" key="3">
    <source>
        <dbReference type="Proteomes" id="UP000076842"/>
    </source>
</evidence>
<dbReference type="PANTHER" id="PTHR31240">
    <property type="entry name" value="MATERNAL EFFECT EMBRYO ARREST 18"/>
    <property type="match status" value="1"/>
</dbReference>
<dbReference type="Gene3D" id="3.40.50.10680">
    <property type="entry name" value="CofD-like domains"/>
    <property type="match status" value="1"/>
</dbReference>
<protein>
    <submittedName>
        <fullName evidence="2">UPF0052-domain-containing protein</fullName>
    </submittedName>
</protein>
<dbReference type="SUPFAM" id="SSF142338">
    <property type="entry name" value="CofD-like"/>
    <property type="match status" value="1"/>
</dbReference>
<dbReference type="InterPro" id="IPR002882">
    <property type="entry name" value="CofD"/>
</dbReference>
<dbReference type="InterPro" id="IPR038136">
    <property type="entry name" value="CofD-like_dom_sf"/>
</dbReference>
<dbReference type="Pfam" id="PF01933">
    <property type="entry name" value="CofD"/>
    <property type="match status" value="1"/>
</dbReference>
<name>A0A165J6I0_9BASI</name>
<proteinExistence type="predicted"/>
<evidence type="ECO:0000313" key="2">
    <source>
        <dbReference type="EMBL" id="KZT61438.1"/>
    </source>
</evidence>
<keyword evidence="3" id="KW-1185">Reference proteome</keyword>
<dbReference type="STRING" id="1353952.A0A165J6I0"/>
<dbReference type="EMBL" id="KV423923">
    <property type="protein sequence ID" value="KZT61438.1"/>
    <property type="molecule type" value="Genomic_DNA"/>
</dbReference>
<sequence>MSHLCSMSSQNSIQTLGPPDQSTSPGSSVFDLPIGERSPLTPGLHPYSRIPVLSSSGVLLRDGLEDESFVVISGGTGGNAIVGTFANSDVVYVLPVSDNGGSSSEIIRVLGGPSIGDLRSRLIRLIPSSSGSSSTQVATQAIRNLLSHRFSLEKSEHAAREEWREIVEGRSELWRGIPPDRKETIRGFLVYFEAELLRHAHKNFVFRNGSVGNFFLAAMQLFLRSLPSAIFLFGSITGTQANARILPVIVTNHTVTISAELTNGDTVIGQCDISHPVHGPRPHPRRSNSTRSADFDTDDGMDGDQVTHAANISFSKADVESGKEEQRLAAPINRLLYLNSYGQEIFPSPNPEFIENLSRKRVLIYSCGSLWTSVIPCIALRGVATAIATSPSLQSKILLLNAKNDRETHGYKASDYIRAIVRSLNRADLGGQRSEPLHPPRRRETQSSYPVSAYVTHLFYLEGGEVFVDVEAVTNLGVACVGVPGNVYETMQLATVLREAQLER</sequence>
<feature type="compositionally biased region" description="Polar residues" evidence="1">
    <location>
        <begin position="1"/>
        <end position="27"/>
    </location>
</feature>
<organism evidence="2 3">
    <name type="scientific">Calocera cornea HHB12733</name>
    <dbReference type="NCBI Taxonomy" id="1353952"/>
    <lineage>
        <taxon>Eukaryota</taxon>
        <taxon>Fungi</taxon>
        <taxon>Dikarya</taxon>
        <taxon>Basidiomycota</taxon>
        <taxon>Agaricomycotina</taxon>
        <taxon>Dacrymycetes</taxon>
        <taxon>Dacrymycetales</taxon>
        <taxon>Dacrymycetaceae</taxon>
        <taxon>Calocera</taxon>
    </lineage>
</organism>
<accession>A0A165J6I0</accession>
<reference evidence="2 3" key="1">
    <citation type="journal article" date="2016" name="Mol. Biol. Evol.">
        <title>Comparative Genomics of Early-Diverging Mushroom-Forming Fungi Provides Insights into the Origins of Lignocellulose Decay Capabilities.</title>
        <authorList>
            <person name="Nagy L.G."/>
            <person name="Riley R."/>
            <person name="Tritt A."/>
            <person name="Adam C."/>
            <person name="Daum C."/>
            <person name="Floudas D."/>
            <person name="Sun H."/>
            <person name="Yadav J.S."/>
            <person name="Pangilinan J."/>
            <person name="Larsson K.H."/>
            <person name="Matsuura K."/>
            <person name="Barry K."/>
            <person name="Labutti K."/>
            <person name="Kuo R."/>
            <person name="Ohm R.A."/>
            <person name="Bhattacharya S.S."/>
            <person name="Shirouzu T."/>
            <person name="Yoshinaga Y."/>
            <person name="Martin F.M."/>
            <person name="Grigoriev I.V."/>
            <person name="Hibbett D.S."/>
        </authorList>
    </citation>
    <scope>NUCLEOTIDE SEQUENCE [LARGE SCALE GENOMIC DNA]</scope>
    <source>
        <strain evidence="2 3">HHB12733</strain>
    </source>
</reference>
<dbReference type="InParanoid" id="A0A165J6I0"/>
<feature type="region of interest" description="Disordered" evidence="1">
    <location>
        <begin position="272"/>
        <end position="301"/>
    </location>
</feature>
<dbReference type="PANTHER" id="PTHR31240:SF0">
    <property type="entry name" value="MATERNAL EFFECT EMBRYO ARREST 18"/>
    <property type="match status" value="1"/>
</dbReference>
<dbReference type="Proteomes" id="UP000076842">
    <property type="component" value="Unassembled WGS sequence"/>
</dbReference>
<evidence type="ECO:0000256" key="1">
    <source>
        <dbReference type="SAM" id="MobiDB-lite"/>
    </source>
</evidence>
<gene>
    <name evidence="2" type="ORF">CALCODRAFT_10400</name>
</gene>
<feature type="compositionally biased region" description="Basic residues" evidence="1">
    <location>
        <begin position="278"/>
        <end position="288"/>
    </location>
</feature>
<dbReference type="OrthoDB" id="10267139at2759"/>
<feature type="region of interest" description="Disordered" evidence="1">
    <location>
        <begin position="1"/>
        <end position="35"/>
    </location>
</feature>